<evidence type="ECO:0000313" key="3">
    <source>
        <dbReference type="Proteomes" id="UP001140502"/>
    </source>
</evidence>
<dbReference type="AlphaFoldDB" id="A0A9W8WE81"/>
<comment type="caution">
    <text evidence="2">The sequence shown here is derived from an EMBL/GenBank/DDBJ whole genome shotgun (WGS) entry which is preliminary data.</text>
</comment>
<dbReference type="Pfam" id="PF06985">
    <property type="entry name" value="HET"/>
    <property type="match status" value="1"/>
</dbReference>
<evidence type="ECO:0000313" key="2">
    <source>
        <dbReference type="EMBL" id="KAJ4321516.1"/>
    </source>
</evidence>
<keyword evidence="3" id="KW-1185">Reference proteome</keyword>
<reference evidence="2" key="1">
    <citation type="submission" date="2022-10" db="EMBL/GenBank/DDBJ databases">
        <title>Tapping the CABI collections for fungal endophytes: first genome assemblies for Collariella, Neodidymelliopsis, Ascochyta clinopodiicola, Didymella pomorum, Didymosphaeria variabile, Neocosmospora piperis and Neocucurbitaria cava.</title>
        <authorList>
            <person name="Hill R."/>
        </authorList>
    </citation>
    <scope>NUCLEOTIDE SEQUENCE</scope>
    <source>
        <strain evidence="2">IMI 366586</strain>
    </source>
</reference>
<accession>A0A9W8WE81</accession>
<name>A0A9W8WE81_9HYPO</name>
<feature type="domain" description="Heterokaryon incompatibility" evidence="1">
    <location>
        <begin position="290"/>
        <end position="437"/>
    </location>
</feature>
<gene>
    <name evidence="2" type="ORF">N0V84_005319</name>
</gene>
<dbReference type="Proteomes" id="UP001140502">
    <property type="component" value="Unassembled WGS sequence"/>
</dbReference>
<evidence type="ECO:0000259" key="1">
    <source>
        <dbReference type="Pfam" id="PF06985"/>
    </source>
</evidence>
<protein>
    <recommendedName>
        <fullName evidence="1">Heterokaryon incompatibility domain-containing protein</fullName>
    </recommendedName>
</protein>
<dbReference type="OrthoDB" id="5125733at2759"/>
<proteinExistence type="predicted"/>
<dbReference type="EMBL" id="JAPEUR010000094">
    <property type="protein sequence ID" value="KAJ4321516.1"/>
    <property type="molecule type" value="Genomic_DNA"/>
</dbReference>
<organism evidence="2 3">
    <name type="scientific">Fusarium piperis</name>
    <dbReference type="NCBI Taxonomy" id="1435070"/>
    <lineage>
        <taxon>Eukaryota</taxon>
        <taxon>Fungi</taxon>
        <taxon>Dikarya</taxon>
        <taxon>Ascomycota</taxon>
        <taxon>Pezizomycotina</taxon>
        <taxon>Sordariomycetes</taxon>
        <taxon>Hypocreomycetidae</taxon>
        <taxon>Hypocreales</taxon>
        <taxon>Nectriaceae</taxon>
        <taxon>Fusarium</taxon>
        <taxon>Fusarium solani species complex</taxon>
    </lineage>
</organism>
<sequence length="750" mass="83066">MSQRSRLDELLRDMGLPLEQQPRQLLTFDNPHSCEHCRDNVVLTGQEHTVIHCPCGWSGKGTVASPEYRACGSCGKLHDNEVRRRYSVTLQYGLRDAVAAARSGCLLYEYLVDSLGPSDDIITQIEDFFNLDTIESLVTVGKFHLSADITAPEGVPAGCAITSTLSTEQYSWTLSIGWLHIWAMPGDGASKFIDSRPYESNVDSDASWDFARRCLGTCLEKHGRCRERLTDASETRLRHVGEGLGSEEIDIANIPTRLLDVQAGTAGHIKLIKFDMLSDHEKAVLCSSGFAALSYCWGGQQSLTLTESQSQHLYGGFSSSELSKTLQDAVCVVRKLGLRYLWVDALCIQQDSDQDKAEEISRMASYYGSATVTICAAAAASSDQGFLFHRKSYPFDTGPFQLPLRNENGADEGHIYLLLEAQGSPEPTTTRGWTLQESLLSRRILIYSERQLYWSCSTSMCGCGGDIVALADKVSGSIESLVDNIYPIGASLQLPTSNQWQHLLMDYTTRHIGVPGDKLLAISALVSHIWDVSKERQEKPAYIAGLLVSLSNGISVLDQLRWHVLDPSRSRRASVYRAPSWSWAAIDGPIQNLVSRDDRLVPRQPDEAVVHNYSVDLVHQNLPFGSVSDAHMVIEAKMRPLCECINIADIQLIMGPEEWNPSNQSHCIYLLPDTKEDAQVIEEVMQMKDIPGGQISLLLLRVSRGLIISPTASGDMVRIGVFEIHEKKGLDESDREIVFKTCVPTSIRLV</sequence>
<dbReference type="InterPro" id="IPR010730">
    <property type="entry name" value="HET"/>
</dbReference>
<dbReference type="PANTHER" id="PTHR33112:SF16">
    <property type="entry name" value="HETEROKARYON INCOMPATIBILITY DOMAIN-CONTAINING PROTEIN"/>
    <property type="match status" value="1"/>
</dbReference>
<dbReference type="PANTHER" id="PTHR33112">
    <property type="entry name" value="DOMAIN PROTEIN, PUTATIVE-RELATED"/>
    <property type="match status" value="1"/>
</dbReference>